<evidence type="ECO:0000256" key="3">
    <source>
        <dbReference type="ARBA" id="ARBA00022963"/>
    </source>
</evidence>
<evidence type="ECO:0000256" key="2">
    <source>
        <dbReference type="ARBA" id="ARBA00022801"/>
    </source>
</evidence>
<dbReference type="InterPro" id="IPR043864">
    <property type="entry name" value="Omp85-like_dom"/>
</dbReference>
<evidence type="ECO:0000256" key="1">
    <source>
        <dbReference type="ARBA" id="ARBA00004370"/>
    </source>
</evidence>
<proteinExistence type="predicted"/>
<dbReference type="InterPro" id="IPR034746">
    <property type="entry name" value="POTRA"/>
</dbReference>
<keyword evidence="2" id="KW-0378">Hydrolase</keyword>
<dbReference type="InterPro" id="IPR010827">
    <property type="entry name" value="BamA/TamA_POTRA"/>
</dbReference>
<dbReference type="AlphaFoldDB" id="A0A644VMN4"/>
<sequence length="726" mass="81124">MLRKLLILILVITCSFATTAQSSKRPRVALVLSGGGAKGFAHLGVLKVLEEEKIPVDIIVGTSIGSIVGGLYAIGYSADDIIKLAKEGNWPELLSDYVPRRELDQTSKTEQQRYVITLPVAENKFPSLPSGMVNGQNVLNLFCGLMANLPENADFTKFPVPFACVGTDLETGKEIVLTEGFLPTAIFASMAIPGVFVPGKHNGYLLVDGGLVNNFPTDVAKKMGADIIIGVDLRKDLYQADQIGSLDKLTNQIINFYSLNKDSVNNSLCDIIIRPDITGYNTSSFNRQALDTLMVRGTNSALAVVDQLRELKVKNKLLYKTVPSKLVEQQKWKITGIKFSGNYSMSDNLLTNMVNKTLPGEYNYDDIKQSINSLYGMGIFKRVYFKLDDDKNGKILHFHIEEGKAWNFNVGMRLNTRSGISVVLNSTRKDYTKTFGLLSFTADISANPGFSVLAELDKEKWPKIAIQADGNFNQATIYTSKNNHFDTKLYTASLKLFTYQPFLRHSIIGGGVKQEFYGGEIFNINGILPVNSSTGGGKFFYHLYGYYHYDSLNDYYFPTKGSEFYTEFSLTEDLVFNIINPIWMLKNRSAIALTKQSTLMLSAYGRTLFSDVPLQLGNFIASKDYEVRFNHHLPFYGLPSFWSTGKNTFIGCVEYRANIYKKHHLTLAANLLLHSDEFNRFSTYKSIIGGGVTYSYKSPFGPVEFTLGYSDAYRKLTTSVNIGFWF</sequence>
<evidence type="ECO:0000259" key="7">
    <source>
        <dbReference type="PROSITE" id="PS51779"/>
    </source>
</evidence>
<reference evidence="8" key="1">
    <citation type="submission" date="2019-08" db="EMBL/GenBank/DDBJ databases">
        <authorList>
            <person name="Kucharzyk K."/>
            <person name="Murdoch R.W."/>
            <person name="Higgins S."/>
            <person name="Loffler F."/>
        </authorList>
    </citation>
    <scope>NUCLEOTIDE SEQUENCE</scope>
</reference>
<dbReference type="PROSITE" id="PS51779">
    <property type="entry name" value="POTRA"/>
    <property type="match status" value="1"/>
</dbReference>
<accession>A0A644VMN4</accession>
<evidence type="ECO:0000313" key="8">
    <source>
        <dbReference type="EMBL" id="MPL92586.1"/>
    </source>
</evidence>
<dbReference type="GO" id="GO:0016787">
    <property type="term" value="F:hydrolase activity"/>
    <property type="evidence" value="ECO:0007669"/>
    <property type="project" value="UniProtKB-KW"/>
</dbReference>
<dbReference type="EMBL" id="VSSQ01000363">
    <property type="protein sequence ID" value="MPL92586.1"/>
    <property type="molecule type" value="Genomic_DNA"/>
</dbReference>
<comment type="subcellular location">
    <subcellularLocation>
        <location evidence="1">Membrane</location>
    </subcellularLocation>
</comment>
<keyword evidence="3" id="KW-0442">Lipid degradation</keyword>
<dbReference type="PROSITE" id="PS51635">
    <property type="entry name" value="PNPLA"/>
    <property type="match status" value="1"/>
</dbReference>
<dbReference type="Pfam" id="PF01734">
    <property type="entry name" value="Patatin"/>
    <property type="match status" value="1"/>
</dbReference>
<evidence type="ECO:0000256" key="5">
    <source>
        <dbReference type="ARBA" id="ARBA00023136"/>
    </source>
</evidence>
<evidence type="ECO:0008006" key="9">
    <source>
        <dbReference type="Google" id="ProtNLM"/>
    </source>
</evidence>
<comment type="caution">
    <text evidence="8">The sequence shown here is derived from an EMBL/GenBank/DDBJ whole genome shotgun (WGS) entry which is preliminary data.</text>
</comment>
<dbReference type="InterPro" id="IPR016035">
    <property type="entry name" value="Acyl_Trfase/lysoPLipase"/>
</dbReference>
<feature type="domain" description="POTRA" evidence="7">
    <location>
        <begin position="332"/>
        <end position="403"/>
    </location>
</feature>
<protein>
    <recommendedName>
        <fullName evidence="9">PNPLA domain-containing protein</fullName>
    </recommendedName>
</protein>
<dbReference type="InterPro" id="IPR002641">
    <property type="entry name" value="PNPLA_dom"/>
</dbReference>
<name>A0A644VMN4_9ZZZZ</name>
<dbReference type="SUPFAM" id="SSF52151">
    <property type="entry name" value="FabD/lysophospholipase-like"/>
    <property type="match status" value="1"/>
</dbReference>
<keyword evidence="4" id="KW-0443">Lipid metabolism</keyword>
<dbReference type="GO" id="GO:0019867">
    <property type="term" value="C:outer membrane"/>
    <property type="evidence" value="ECO:0007669"/>
    <property type="project" value="InterPro"/>
</dbReference>
<keyword evidence="5" id="KW-0472">Membrane</keyword>
<dbReference type="Gene3D" id="3.40.1090.10">
    <property type="entry name" value="Cytosolic phospholipase A2 catalytic domain"/>
    <property type="match status" value="2"/>
</dbReference>
<dbReference type="PANTHER" id="PTHR14226:SF76">
    <property type="entry name" value="NTE FAMILY PROTEIN RSSA"/>
    <property type="match status" value="1"/>
</dbReference>
<dbReference type="GO" id="GO:0016042">
    <property type="term" value="P:lipid catabolic process"/>
    <property type="evidence" value="ECO:0007669"/>
    <property type="project" value="UniProtKB-KW"/>
</dbReference>
<dbReference type="Pfam" id="PF19143">
    <property type="entry name" value="Omp85_2"/>
    <property type="match status" value="1"/>
</dbReference>
<dbReference type="InterPro" id="IPR050301">
    <property type="entry name" value="NTE"/>
</dbReference>
<organism evidence="8">
    <name type="scientific">bioreactor metagenome</name>
    <dbReference type="NCBI Taxonomy" id="1076179"/>
    <lineage>
        <taxon>unclassified sequences</taxon>
        <taxon>metagenomes</taxon>
        <taxon>ecological metagenomes</taxon>
    </lineage>
</organism>
<dbReference type="CDD" id="cd07205">
    <property type="entry name" value="Pat_PNPLA6_PNPLA7_NTE1_like"/>
    <property type="match status" value="1"/>
</dbReference>
<feature type="domain" description="PNPLA" evidence="6">
    <location>
        <begin position="30"/>
        <end position="221"/>
    </location>
</feature>
<evidence type="ECO:0000259" key="6">
    <source>
        <dbReference type="PROSITE" id="PS51635"/>
    </source>
</evidence>
<dbReference type="Pfam" id="PF07244">
    <property type="entry name" value="POTRA"/>
    <property type="match status" value="1"/>
</dbReference>
<evidence type="ECO:0000256" key="4">
    <source>
        <dbReference type="ARBA" id="ARBA00023098"/>
    </source>
</evidence>
<gene>
    <name evidence="8" type="ORF">SDC9_38695</name>
</gene>
<dbReference type="Gene3D" id="3.10.20.310">
    <property type="entry name" value="membrane protein fhac"/>
    <property type="match status" value="1"/>
</dbReference>
<dbReference type="PANTHER" id="PTHR14226">
    <property type="entry name" value="NEUROPATHY TARGET ESTERASE/SWISS CHEESE D.MELANOGASTER"/>
    <property type="match status" value="1"/>
</dbReference>